<feature type="domain" description="TRNA-binding" evidence="4">
    <location>
        <begin position="8"/>
        <end position="111"/>
    </location>
</feature>
<dbReference type="SUPFAM" id="SSF50249">
    <property type="entry name" value="Nucleic acid-binding proteins"/>
    <property type="match status" value="1"/>
</dbReference>
<reference evidence="5 6" key="1">
    <citation type="journal article" date="2015" name="Genome Announc.">
        <title>Draft Genome Sequence of the Terrestrial Cyanobacterium Scytonema millei VB511283, Isolated from Eastern India.</title>
        <authorList>
            <person name="Sen D."/>
            <person name="Chandrababunaidu M.M."/>
            <person name="Singh D."/>
            <person name="Sanghi N."/>
            <person name="Ghorai A."/>
            <person name="Mishra G.P."/>
            <person name="Madduluri M."/>
            <person name="Adhikary S.P."/>
            <person name="Tripathy S."/>
        </authorList>
    </citation>
    <scope>NUCLEOTIDE SEQUENCE [LARGE SCALE GENOMIC DNA]</scope>
    <source>
        <strain evidence="5 6">VB511283</strain>
    </source>
</reference>
<evidence type="ECO:0000313" key="6">
    <source>
        <dbReference type="Proteomes" id="UP000031532"/>
    </source>
</evidence>
<accession>A0A9X5E3P1</accession>
<evidence type="ECO:0000256" key="1">
    <source>
        <dbReference type="ARBA" id="ARBA00022555"/>
    </source>
</evidence>
<dbReference type="Pfam" id="PF01588">
    <property type="entry name" value="tRNA_bind"/>
    <property type="match status" value="1"/>
</dbReference>
<evidence type="ECO:0000256" key="3">
    <source>
        <dbReference type="PROSITE-ProRule" id="PRU00209"/>
    </source>
</evidence>
<dbReference type="InterPro" id="IPR051270">
    <property type="entry name" value="Tyrosine-tRNA_ligase_regulator"/>
</dbReference>
<dbReference type="NCBIfam" id="TIGR02222">
    <property type="entry name" value="chap_CsaA"/>
    <property type="match status" value="1"/>
</dbReference>
<dbReference type="AlphaFoldDB" id="A0A9X5E3P1"/>
<dbReference type="InterPro" id="IPR012340">
    <property type="entry name" value="NA-bd_OB-fold"/>
</dbReference>
<dbReference type="NCBIfam" id="NF007494">
    <property type="entry name" value="PRK10089.1-3"/>
    <property type="match status" value="1"/>
</dbReference>
<proteinExistence type="predicted"/>
<dbReference type="PANTHER" id="PTHR11586">
    <property type="entry name" value="TRNA-AMINOACYLATION COFACTOR ARC1 FAMILY MEMBER"/>
    <property type="match status" value="1"/>
</dbReference>
<dbReference type="NCBIfam" id="NF007495">
    <property type="entry name" value="PRK10089.1-4"/>
    <property type="match status" value="1"/>
</dbReference>
<dbReference type="InterPro" id="IPR002547">
    <property type="entry name" value="tRNA-bd_dom"/>
</dbReference>
<keyword evidence="1 3" id="KW-0820">tRNA-binding</keyword>
<dbReference type="EMBL" id="JTJC03000002">
    <property type="protein sequence ID" value="NHC34745.1"/>
    <property type="molecule type" value="Genomic_DNA"/>
</dbReference>
<evidence type="ECO:0000259" key="4">
    <source>
        <dbReference type="PROSITE" id="PS50886"/>
    </source>
</evidence>
<organism evidence="5 6">
    <name type="scientific">Scytonema millei VB511283</name>
    <dbReference type="NCBI Taxonomy" id="1245923"/>
    <lineage>
        <taxon>Bacteria</taxon>
        <taxon>Bacillati</taxon>
        <taxon>Cyanobacteriota</taxon>
        <taxon>Cyanophyceae</taxon>
        <taxon>Nostocales</taxon>
        <taxon>Scytonemataceae</taxon>
        <taxon>Scytonema</taxon>
    </lineage>
</organism>
<keyword evidence="2 3" id="KW-0694">RNA-binding</keyword>
<name>A0A9X5E3P1_9CYAN</name>
<evidence type="ECO:0000313" key="5">
    <source>
        <dbReference type="EMBL" id="NHC34745.1"/>
    </source>
</evidence>
<dbReference type="PANTHER" id="PTHR11586:SF37">
    <property type="entry name" value="TRNA-BINDING DOMAIN-CONTAINING PROTEIN"/>
    <property type="match status" value="1"/>
</dbReference>
<dbReference type="Proteomes" id="UP000031532">
    <property type="component" value="Unassembled WGS sequence"/>
</dbReference>
<dbReference type="InterPro" id="IPR008231">
    <property type="entry name" value="CsaA"/>
</dbReference>
<dbReference type="GO" id="GO:0000049">
    <property type="term" value="F:tRNA binding"/>
    <property type="evidence" value="ECO:0007669"/>
    <property type="project" value="UniProtKB-UniRule"/>
</dbReference>
<protein>
    <submittedName>
        <fullName evidence="5">tRNA-binding protein</fullName>
    </submittedName>
</protein>
<comment type="caution">
    <text evidence="5">The sequence shown here is derived from an EMBL/GenBank/DDBJ whole genome shotgun (WGS) entry which is preliminary data.</text>
</comment>
<dbReference type="FunFam" id="2.40.50.140:FF:000165">
    <property type="entry name" value="Chaperone CsaA"/>
    <property type="match status" value="1"/>
</dbReference>
<dbReference type="PROSITE" id="PS50886">
    <property type="entry name" value="TRBD"/>
    <property type="match status" value="1"/>
</dbReference>
<evidence type="ECO:0000256" key="2">
    <source>
        <dbReference type="ARBA" id="ARBA00022884"/>
    </source>
</evidence>
<keyword evidence="6" id="KW-1185">Reference proteome</keyword>
<dbReference type="OrthoDB" id="9794564at2"/>
<dbReference type="Gene3D" id="2.40.50.140">
    <property type="entry name" value="Nucleic acid-binding proteins"/>
    <property type="match status" value="1"/>
</dbReference>
<gene>
    <name evidence="5" type="ORF">QH73_0008745</name>
</gene>
<dbReference type="CDD" id="cd02798">
    <property type="entry name" value="tRNA_bind_CsaA"/>
    <property type="match status" value="1"/>
</dbReference>
<sequence length="111" mass="12017">MAEISFDDFLKVDMRVGTIIAVEDNLKARNPAYILTIDFGELGQKMSSAQITDNYSKAELIGKQIIAVVNFPAKRVAGVKSEVLVLGAVPNDKGVVLLELNLPVENGTRIS</sequence>